<accession>K5B8G9</accession>
<sequence length="61" mass="6652">MTSGVRSPTLRASIALCRIAVQHSTPGTVVEVGKLDGHRKRLPATVVPIPFYDPEKTRPRS</sequence>
<gene>
    <name evidence="2" type="ORF">C731_2302</name>
</gene>
<evidence type="ECO:0000313" key="2">
    <source>
        <dbReference type="EMBL" id="EKF23678.1"/>
    </source>
</evidence>
<dbReference type="PATRIC" id="fig|1122247.3.peg.2213"/>
<reference evidence="2 3" key="1">
    <citation type="journal article" date="2012" name="J. Bacteriol.">
        <title>Genome sequence of Mycobacterium hassiacum DSM 44199, a rare source of heat-stable mycobacterial proteins.</title>
        <authorList>
            <person name="Tiago I."/>
            <person name="Maranha A."/>
            <person name="Mendes V."/>
            <person name="Alarico S."/>
            <person name="Moynihan P.J."/>
            <person name="Clarke A.J."/>
            <person name="Macedo-Ribeiro S."/>
            <person name="Pereira P.J."/>
            <person name="Empadinhas N."/>
        </authorList>
    </citation>
    <scope>NUCLEOTIDE SEQUENCE [LARGE SCALE GENOMIC DNA]</scope>
    <source>
        <strain evidence="3">DSM 44199 / CIP 105218 / JCM 12690 / 3849</strain>
    </source>
</reference>
<dbReference type="AlphaFoldDB" id="K5B8G9"/>
<dbReference type="InterPro" id="IPR029043">
    <property type="entry name" value="GcvT/YgfZ_C"/>
</dbReference>
<feature type="domain" description="Aminomethyltransferase C-terminal" evidence="1">
    <location>
        <begin position="2"/>
        <end position="53"/>
    </location>
</feature>
<name>K5B8G9_MYCHD</name>
<dbReference type="Proteomes" id="UP000006265">
    <property type="component" value="Unassembled WGS sequence"/>
</dbReference>
<proteinExistence type="predicted"/>
<evidence type="ECO:0000313" key="3">
    <source>
        <dbReference type="Proteomes" id="UP000006265"/>
    </source>
</evidence>
<dbReference type="Gene3D" id="2.40.30.110">
    <property type="entry name" value="Aminomethyltransferase beta-barrel domains"/>
    <property type="match status" value="1"/>
</dbReference>
<dbReference type="EMBL" id="AMRA01000057">
    <property type="protein sequence ID" value="EKF23678.1"/>
    <property type="molecule type" value="Genomic_DNA"/>
</dbReference>
<dbReference type="InterPro" id="IPR013977">
    <property type="entry name" value="GcvT_C"/>
</dbReference>
<comment type="caution">
    <text evidence="2">The sequence shown here is derived from an EMBL/GenBank/DDBJ whole genome shotgun (WGS) entry which is preliminary data.</text>
</comment>
<evidence type="ECO:0000259" key="1">
    <source>
        <dbReference type="Pfam" id="PF08669"/>
    </source>
</evidence>
<keyword evidence="3" id="KW-1185">Reference proteome</keyword>
<protein>
    <submittedName>
        <fullName evidence="2">Glycine cleavage T-C-terminal barrel domain protein</fullName>
    </submittedName>
</protein>
<dbReference type="Pfam" id="PF08669">
    <property type="entry name" value="GCV_T_C"/>
    <property type="match status" value="1"/>
</dbReference>
<dbReference type="SUPFAM" id="SSF101790">
    <property type="entry name" value="Aminomethyltransferase beta-barrel domain"/>
    <property type="match status" value="1"/>
</dbReference>
<organism evidence="2 3">
    <name type="scientific">Mycolicibacterium hassiacum (strain DSM 44199 / CIP 105218 / JCM 12690 / 3849)</name>
    <name type="common">Mycobacterium hassiacum</name>
    <dbReference type="NCBI Taxonomy" id="1122247"/>
    <lineage>
        <taxon>Bacteria</taxon>
        <taxon>Bacillati</taxon>
        <taxon>Actinomycetota</taxon>
        <taxon>Actinomycetes</taxon>
        <taxon>Mycobacteriales</taxon>
        <taxon>Mycobacteriaceae</taxon>
        <taxon>Mycolicibacterium</taxon>
    </lineage>
</organism>
<dbReference type="eggNOG" id="COG0404">
    <property type="taxonomic scope" value="Bacteria"/>
</dbReference>